<dbReference type="GO" id="GO:0008137">
    <property type="term" value="F:NADH dehydrogenase (ubiquinone) activity"/>
    <property type="evidence" value="ECO:0007669"/>
    <property type="project" value="UniProtKB-UniRule"/>
</dbReference>
<accession>A0A650ARB0</accession>
<keyword evidence="2" id="KW-0813">Transport</keyword>
<evidence type="ECO:0000313" key="3">
    <source>
        <dbReference type="EMBL" id="QGP70672.1"/>
    </source>
</evidence>
<name>A0A650ARB0_SCHDU</name>
<proteinExistence type="inferred from homology"/>
<evidence type="ECO:0000256" key="2">
    <source>
        <dbReference type="RuleBase" id="RU004430"/>
    </source>
</evidence>
<keyword evidence="2" id="KW-1133">Transmembrane helix</keyword>
<feature type="transmembrane region" description="Helical" evidence="2">
    <location>
        <begin position="91"/>
        <end position="110"/>
    </location>
</feature>
<comment type="subcellular location">
    <subcellularLocation>
        <location evidence="2">Mitochondrion membrane</location>
        <topology evidence="2">Multi-pass membrane protein</topology>
    </subcellularLocation>
</comment>
<feature type="transmembrane region" description="Helical" evidence="2">
    <location>
        <begin position="32"/>
        <end position="51"/>
    </location>
</feature>
<dbReference type="EC" id="7.1.1.2" evidence="2"/>
<keyword evidence="2" id="KW-0249">Electron transport</keyword>
<dbReference type="EMBL" id="MN642088">
    <property type="protein sequence ID" value="QGP70672.1"/>
    <property type="molecule type" value="Genomic_DNA"/>
</dbReference>
<keyword evidence="2" id="KW-0830">Ubiquinone</keyword>
<keyword evidence="2" id="KW-0520">NAD</keyword>
<feature type="transmembrane region" description="Helical" evidence="2">
    <location>
        <begin position="147"/>
        <end position="169"/>
    </location>
</feature>
<organism evidence="3">
    <name type="scientific">Scherffelia dubia</name>
    <name type="common">Green alga</name>
    <name type="synonym">Chlamydomonas dubia</name>
    <dbReference type="NCBI Taxonomy" id="3190"/>
    <lineage>
        <taxon>Eukaryota</taxon>
        <taxon>Viridiplantae</taxon>
        <taxon>Chlorophyta</taxon>
        <taxon>core chlorophytes</taxon>
        <taxon>Chlorodendrophyceae</taxon>
        <taxon>Chlorodendrales</taxon>
        <taxon>Chlorodendraceae</taxon>
        <taxon>Scherffelia</taxon>
    </lineage>
</organism>
<comment type="catalytic activity">
    <reaction evidence="2">
        <text>a ubiquinone + NADH + 5 H(+)(in) = a ubiquinol + NAD(+) + 4 H(+)(out)</text>
        <dbReference type="Rhea" id="RHEA:29091"/>
        <dbReference type="Rhea" id="RHEA-COMP:9565"/>
        <dbReference type="Rhea" id="RHEA-COMP:9566"/>
        <dbReference type="ChEBI" id="CHEBI:15378"/>
        <dbReference type="ChEBI" id="CHEBI:16389"/>
        <dbReference type="ChEBI" id="CHEBI:17976"/>
        <dbReference type="ChEBI" id="CHEBI:57540"/>
        <dbReference type="ChEBI" id="CHEBI:57945"/>
        <dbReference type="EC" id="7.1.1.2"/>
    </reaction>
</comment>
<keyword evidence="2" id="KW-0679">Respiratory chain</keyword>
<dbReference type="GeneID" id="42909392"/>
<keyword evidence="2" id="KW-0812">Transmembrane</keyword>
<dbReference type="GO" id="GO:0031966">
    <property type="term" value="C:mitochondrial membrane"/>
    <property type="evidence" value="ECO:0007669"/>
    <property type="project" value="UniProtKB-SubCell"/>
</dbReference>
<dbReference type="PANTHER" id="PTHR33269:SF17">
    <property type="entry name" value="NADH-UBIQUINONE OXIDOREDUCTASE CHAIN 6"/>
    <property type="match status" value="1"/>
</dbReference>
<dbReference type="InterPro" id="IPR001457">
    <property type="entry name" value="NADH_UbQ/plastoQ_OxRdtase_su6"/>
</dbReference>
<comment type="function">
    <text evidence="2">Core subunit of the mitochondrial membrane respiratory chain NADH dehydrogenase (Complex I) which catalyzes electron transfer from NADH through the respiratory chain, using ubiquinone as an electron acceptor. Essential for the catalytic activity and assembly of complex I.</text>
</comment>
<gene>
    <name evidence="3" type="primary">nad6</name>
</gene>
<dbReference type="InterPro" id="IPR042106">
    <property type="entry name" value="Nuo/plastoQ_OxRdtase_6_NuoJ"/>
</dbReference>
<keyword evidence="2" id="KW-1278">Translocase</keyword>
<dbReference type="AlphaFoldDB" id="A0A650ARB0"/>
<keyword evidence="2 3" id="KW-0496">Mitochondrion</keyword>
<dbReference type="Gene3D" id="1.20.120.1200">
    <property type="entry name" value="NADH-ubiquinone/plastoquinone oxidoreductase chain 6, subunit NuoJ"/>
    <property type="match status" value="1"/>
</dbReference>
<protein>
    <recommendedName>
        <fullName evidence="2">NADH-ubiquinone oxidoreductase chain 6</fullName>
        <ecNumber evidence="2">7.1.1.2</ecNumber>
    </recommendedName>
</protein>
<dbReference type="Pfam" id="PF00499">
    <property type="entry name" value="Oxidored_q3"/>
    <property type="match status" value="1"/>
</dbReference>
<comment type="similarity">
    <text evidence="1 2">Belongs to the complex I subunit 6 family.</text>
</comment>
<geneLocation type="mitochondrion" evidence="3"/>
<feature type="transmembrane region" description="Helical" evidence="2">
    <location>
        <begin position="6"/>
        <end position="23"/>
    </location>
</feature>
<feature type="transmembrane region" description="Helical" evidence="2">
    <location>
        <begin position="57"/>
        <end position="79"/>
    </location>
</feature>
<sequence>MLKMNILFFIFASIAVMSGIMVIQSRNPVHSVLFLILVFFNAAALLILVGLDFFAMVLVVVYVGAIAVLFLFVVMMLNIKLTEIHEQKLRYLPIGGLIGILFLFEIFVIIDNDIFFYQWSMLPFVEWSSLIQNNTNIKAIGQLIYTYFFYDFILASLILLVAMIGAIVLTMHRGAIVKSQNIFEQNLRDFSKTITKKETFNVYSSKNNES</sequence>
<keyword evidence="2" id="KW-0472">Membrane</keyword>
<reference evidence="3" key="1">
    <citation type="submission" date="2019-11" db="EMBL/GenBank/DDBJ databases">
        <title>Complete mitogenomes of the chlorophyte green algae Scherffelia dubia and Tetraselmis sp. CCMP 881 (Chlorodendrophyceae).</title>
        <authorList>
            <person name="Turmel M."/>
            <person name="Otis C."/>
            <person name="de Cambiaire J.-C."/>
            <person name="Lemieux C."/>
        </authorList>
    </citation>
    <scope>NUCLEOTIDE SEQUENCE</scope>
</reference>
<evidence type="ECO:0000256" key="1">
    <source>
        <dbReference type="ARBA" id="ARBA00005698"/>
    </source>
</evidence>
<dbReference type="NCBIfam" id="NF005164">
    <property type="entry name" value="PRK06638.1-4"/>
    <property type="match status" value="1"/>
</dbReference>
<dbReference type="PANTHER" id="PTHR33269">
    <property type="entry name" value="NADH-UBIQUINONE OXIDOREDUCTASE CHAIN 6"/>
    <property type="match status" value="1"/>
</dbReference>
<dbReference type="RefSeq" id="YP_009720872.1">
    <property type="nucleotide sequence ID" value="NC_045363.1"/>
</dbReference>